<accession>A0A4R6T9X3</accession>
<evidence type="ECO:0000259" key="2">
    <source>
        <dbReference type="Pfam" id="PF01370"/>
    </source>
</evidence>
<dbReference type="Pfam" id="PF01370">
    <property type="entry name" value="Epimerase"/>
    <property type="match status" value="1"/>
</dbReference>
<dbReference type="Proteomes" id="UP000294535">
    <property type="component" value="Unassembled WGS sequence"/>
</dbReference>
<sequence>MKILITGGSGFLGRIMGEKLSSSHEIISLGRGKSNSISCNLSTSIPEIPKVDVIVHAAGKAHVIPKSEIEKQEFFSVNLNGTSHLLKGIKELPQLFIFISSVAVYGKEEGEEINEDFPLLGETPYAKSKIEAESLIQKWGEEKKVPVVILRLPLLIGPNPPGNLGAIIKSVKKGYYFRLGDGKAKKSMVLASDVAFLIPTLLNKTGVYNLTDGVNPSLAELDQKIASHFGKSVKSFPEKLLYSLAKIGDAFSFFPLNSYRVNKLALTLTFSDQKARKQLNWNPKPVLDHLFED</sequence>
<comment type="similarity">
    <text evidence="1">Belongs to the NAD(P)-dependent epimerase/dehydratase family.</text>
</comment>
<dbReference type="InterPro" id="IPR036291">
    <property type="entry name" value="NAD(P)-bd_dom_sf"/>
</dbReference>
<dbReference type="OrthoDB" id="1490291at2"/>
<dbReference type="PANTHER" id="PTHR43000">
    <property type="entry name" value="DTDP-D-GLUCOSE 4,6-DEHYDRATASE-RELATED"/>
    <property type="match status" value="1"/>
</dbReference>
<evidence type="ECO:0000313" key="3">
    <source>
        <dbReference type="EMBL" id="TDQ19611.1"/>
    </source>
</evidence>
<name>A0A4R6T9X3_9BACT</name>
<reference evidence="3 4" key="1">
    <citation type="submission" date="2019-03" db="EMBL/GenBank/DDBJ databases">
        <title>Genomic Encyclopedia of Type Strains, Phase III (KMG-III): the genomes of soil and plant-associated and newly described type strains.</title>
        <authorList>
            <person name="Whitman W."/>
        </authorList>
    </citation>
    <scope>NUCLEOTIDE SEQUENCE [LARGE SCALE GENOMIC DNA]</scope>
    <source>
        <strain evidence="3 4">CECT 8446</strain>
    </source>
</reference>
<keyword evidence="4" id="KW-1185">Reference proteome</keyword>
<comment type="caution">
    <text evidence="3">The sequence shown here is derived from an EMBL/GenBank/DDBJ whole genome shotgun (WGS) entry which is preliminary data.</text>
</comment>
<dbReference type="RefSeq" id="WP_133554078.1">
    <property type="nucleotide sequence ID" value="NZ_SNYF01000005.1"/>
</dbReference>
<organism evidence="3 4">
    <name type="scientific">Algoriphagus boseongensis</name>
    <dbReference type="NCBI Taxonomy" id="1442587"/>
    <lineage>
        <taxon>Bacteria</taxon>
        <taxon>Pseudomonadati</taxon>
        <taxon>Bacteroidota</taxon>
        <taxon>Cytophagia</taxon>
        <taxon>Cytophagales</taxon>
        <taxon>Cyclobacteriaceae</taxon>
        <taxon>Algoriphagus</taxon>
    </lineage>
</organism>
<evidence type="ECO:0000256" key="1">
    <source>
        <dbReference type="ARBA" id="ARBA00007637"/>
    </source>
</evidence>
<dbReference type="EMBL" id="SNYF01000005">
    <property type="protein sequence ID" value="TDQ19611.1"/>
    <property type="molecule type" value="Genomic_DNA"/>
</dbReference>
<evidence type="ECO:0000313" key="4">
    <source>
        <dbReference type="Proteomes" id="UP000294535"/>
    </source>
</evidence>
<feature type="domain" description="NAD-dependent epimerase/dehydratase" evidence="2">
    <location>
        <begin position="3"/>
        <end position="204"/>
    </location>
</feature>
<dbReference type="SUPFAM" id="SSF51735">
    <property type="entry name" value="NAD(P)-binding Rossmann-fold domains"/>
    <property type="match status" value="1"/>
</dbReference>
<dbReference type="AlphaFoldDB" id="A0A4R6T9X3"/>
<dbReference type="InterPro" id="IPR001509">
    <property type="entry name" value="Epimerase_deHydtase"/>
</dbReference>
<gene>
    <name evidence="3" type="ORF">DFQ04_1435</name>
</gene>
<dbReference type="Gene3D" id="3.40.50.720">
    <property type="entry name" value="NAD(P)-binding Rossmann-like Domain"/>
    <property type="match status" value="1"/>
</dbReference>
<proteinExistence type="inferred from homology"/>
<protein>
    <submittedName>
        <fullName evidence="3">Nucleoside-diphosphate-sugar epimerase</fullName>
    </submittedName>
</protein>